<evidence type="ECO:0000256" key="3">
    <source>
        <dbReference type="ARBA" id="ARBA00022490"/>
    </source>
</evidence>
<keyword evidence="6 10" id="KW-0949">S-adenosyl-L-methionine</keyword>
<dbReference type="PROSITE" id="PS50103">
    <property type="entry name" value="ZF_C3H1"/>
    <property type="match status" value="1"/>
</dbReference>
<evidence type="ECO:0000313" key="14">
    <source>
        <dbReference type="Proteomes" id="UP000662637"/>
    </source>
</evidence>
<name>A0A834QCI8_MARMO</name>
<keyword evidence="9" id="KW-0863">Zinc-finger</keyword>
<evidence type="ECO:0000259" key="12">
    <source>
        <dbReference type="PROSITE" id="PS50103"/>
    </source>
</evidence>
<keyword evidence="9" id="KW-0862">Zinc</keyword>
<dbReference type="PANTHER" id="PTHR21210:SF0">
    <property type="entry name" value="TRNA (URACIL-O(2)-)-METHYLTRANSFERASE-RELATED"/>
    <property type="match status" value="1"/>
</dbReference>
<proteinExistence type="inferred from homology"/>
<evidence type="ECO:0000256" key="8">
    <source>
        <dbReference type="ARBA" id="ARBA00047957"/>
    </source>
</evidence>
<evidence type="ECO:0000256" key="10">
    <source>
        <dbReference type="RuleBase" id="RU368004"/>
    </source>
</evidence>
<keyword evidence="7 10" id="KW-0819">tRNA processing</keyword>
<evidence type="ECO:0000256" key="4">
    <source>
        <dbReference type="ARBA" id="ARBA00022603"/>
    </source>
</evidence>
<feature type="zinc finger region" description="C3H1-type" evidence="9">
    <location>
        <begin position="478"/>
        <end position="508"/>
    </location>
</feature>
<protein>
    <recommendedName>
        <fullName evidence="10">tRNA (uracil-O(2)-)-methyltransferase</fullName>
        <ecNumber evidence="10">2.1.1.211</ecNumber>
    </recommendedName>
</protein>
<keyword evidence="3 10" id="KW-0963">Cytoplasm</keyword>
<keyword evidence="9" id="KW-0479">Metal-binding</keyword>
<keyword evidence="4 10" id="KW-0489">Methyltransferase</keyword>
<dbReference type="GO" id="GO:0008270">
    <property type="term" value="F:zinc ion binding"/>
    <property type="evidence" value="ECO:0007669"/>
    <property type="project" value="UniProtKB-KW"/>
</dbReference>
<dbReference type="EC" id="2.1.1.211" evidence="10"/>
<feature type="region of interest" description="Disordered" evidence="11">
    <location>
        <begin position="49"/>
        <end position="117"/>
    </location>
</feature>
<comment type="similarity">
    <text evidence="2 10">Belongs to the TRM44 family.</text>
</comment>
<gene>
    <name evidence="13" type="ORF">GHT09_014631</name>
</gene>
<comment type="subcellular location">
    <subcellularLocation>
        <location evidence="1 10">Cytoplasm</location>
    </subcellularLocation>
</comment>
<evidence type="ECO:0000256" key="7">
    <source>
        <dbReference type="ARBA" id="ARBA00022694"/>
    </source>
</evidence>
<evidence type="ECO:0000256" key="9">
    <source>
        <dbReference type="PROSITE-ProRule" id="PRU00723"/>
    </source>
</evidence>
<dbReference type="GO" id="GO:0005737">
    <property type="term" value="C:cytoplasm"/>
    <property type="evidence" value="ECO:0007669"/>
    <property type="project" value="UniProtKB-SubCell"/>
</dbReference>
<evidence type="ECO:0000256" key="2">
    <source>
        <dbReference type="ARBA" id="ARBA00009056"/>
    </source>
</evidence>
<evidence type="ECO:0000313" key="13">
    <source>
        <dbReference type="EMBL" id="KAF7474607.1"/>
    </source>
</evidence>
<dbReference type="InterPro" id="IPR000571">
    <property type="entry name" value="Znf_CCCH"/>
</dbReference>
<feature type="domain" description="C3H1-type" evidence="12">
    <location>
        <begin position="478"/>
        <end position="508"/>
    </location>
</feature>
<dbReference type="Proteomes" id="UP000662637">
    <property type="component" value="Unassembled WGS sequence"/>
</dbReference>
<dbReference type="GO" id="GO:0141101">
    <property type="term" value="F:tRNA(Ser) (uridine(44)-2'-O-)-methyltransferase activity"/>
    <property type="evidence" value="ECO:0007669"/>
    <property type="project" value="UniProtKB-EC"/>
</dbReference>
<evidence type="ECO:0000256" key="5">
    <source>
        <dbReference type="ARBA" id="ARBA00022679"/>
    </source>
</evidence>
<dbReference type="Pfam" id="PF07757">
    <property type="entry name" value="AdoMet_MTase"/>
    <property type="match status" value="1"/>
</dbReference>
<sequence length="523" mass="57319">MAEVGRVRVCDPGALLPGGFWAAVAVWLEKPQVVNKRLSGARLEARGSAALPRAEVCRPGPSAGLEQERRGPRQGSAEGDPGPGLGPERSPTAGGPEQAQAPLLAGDPGPPVRTGRAVDLGSLWGRLSRSLADGSPEVLAFLSGPGARSPPEAPQQLDLALRTVIPKRSTRCPLSAPGREVVVQDVPNGTVTFLPLEENEDGHLEVKMNNVYQIQLSRSKEEWFISVLIFCPERWHSDGVIYPNPTWLGEELLARLAKWSVESKKSEFKSTLSLISILRYSQVYQELKEKYKEMVKVWPEVTDPEKFVYEDVAIAAYLLVAADREAHRALGAEAKGVSEACTAAHGAGTPAVELWLPGFHPREKAEPVRNCASLPRDFIDQVVLQVANLLLGGKKLHTGSSQEGVLKTWNGGESLSLMEVARELDRETLQRLKRECGGLQTLLRNSHQVFEVLNGRVHLRDWRREKPPEAKRSLSSEAFKTRICWFFTHHPDGCVLPSACCPFAHGPGELRPPQASKKKRQAP</sequence>
<evidence type="ECO:0000256" key="6">
    <source>
        <dbReference type="ARBA" id="ARBA00022691"/>
    </source>
</evidence>
<comment type="caution">
    <text evidence="13">The sequence shown here is derived from an EMBL/GenBank/DDBJ whole genome shotgun (WGS) entry which is preliminary data.</text>
</comment>
<dbReference type="InterPro" id="IPR011671">
    <property type="entry name" value="tRNA_uracil_MeTrfase"/>
</dbReference>
<dbReference type="GO" id="GO:0030488">
    <property type="term" value="P:tRNA methylation"/>
    <property type="evidence" value="ECO:0007669"/>
    <property type="project" value="UniProtKB-UniRule"/>
</dbReference>
<accession>A0A834QCI8</accession>
<organism evidence="13 14">
    <name type="scientific">Marmota monax</name>
    <name type="common">Woodchuck</name>
    <dbReference type="NCBI Taxonomy" id="9995"/>
    <lineage>
        <taxon>Eukaryota</taxon>
        <taxon>Metazoa</taxon>
        <taxon>Chordata</taxon>
        <taxon>Craniata</taxon>
        <taxon>Vertebrata</taxon>
        <taxon>Euteleostomi</taxon>
        <taxon>Mammalia</taxon>
        <taxon>Eutheria</taxon>
        <taxon>Euarchontoglires</taxon>
        <taxon>Glires</taxon>
        <taxon>Rodentia</taxon>
        <taxon>Sciuromorpha</taxon>
        <taxon>Sciuridae</taxon>
        <taxon>Xerinae</taxon>
        <taxon>Marmotini</taxon>
        <taxon>Marmota</taxon>
    </lineage>
</organism>
<comment type="catalytic activity">
    <reaction evidence="8 10">
        <text>uridine(44) in tRNA(Ser) + S-adenosyl-L-methionine = 2'-O-methyluridine(44) in tRNA(Ser) + S-adenosyl-L-homocysteine + H(+)</text>
        <dbReference type="Rhea" id="RHEA:43100"/>
        <dbReference type="Rhea" id="RHEA-COMP:10339"/>
        <dbReference type="Rhea" id="RHEA-COMP:10340"/>
        <dbReference type="ChEBI" id="CHEBI:15378"/>
        <dbReference type="ChEBI" id="CHEBI:57856"/>
        <dbReference type="ChEBI" id="CHEBI:59789"/>
        <dbReference type="ChEBI" id="CHEBI:65315"/>
        <dbReference type="ChEBI" id="CHEBI:74478"/>
        <dbReference type="EC" id="2.1.1.211"/>
    </reaction>
</comment>
<dbReference type="EMBL" id="WJEC01003825">
    <property type="protein sequence ID" value="KAF7474607.1"/>
    <property type="molecule type" value="Genomic_DNA"/>
</dbReference>
<comment type="function">
    <text evidence="10">Adenosyl-L-methionine (AdoMet)-dependent tRNA (uracil-O(2)-)-methyltransferase.</text>
</comment>
<evidence type="ECO:0000256" key="1">
    <source>
        <dbReference type="ARBA" id="ARBA00004496"/>
    </source>
</evidence>
<dbReference type="PANTHER" id="PTHR21210">
    <property type="entry name" value="TRNA (URACIL-O(2)-)-METHYLTRANSFERASE-RELATED"/>
    <property type="match status" value="1"/>
</dbReference>
<reference evidence="13" key="1">
    <citation type="submission" date="2020-08" db="EMBL/GenBank/DDBJ databases">
        <authorList>
            <person name="Shumante A."/>
            <person name="Zimin A.V."/>
            <person name="Puiu D."/>
            <person name="Salzberg S.L."/>
        </authorList>
    </citation>
    <scope>NUCLEOTIDE SEQUENCE</scope>
    <source>
        <strain evidence="13">WC2-LM</strain>
        <tissue evidence="13">Liver</tissue>
    </source>
</reference>
<dbReference type="AlphaFoldDB" id="A0A834QCI8"/>
<evidence type="ECO:0000256" key="11">
    <source>
        <dbReference type="SAM" id="MobiDB-lite"/>
    </source>
</evidence>
<keyword evidence="5 10" id="KW-0808">Transferase</keyword>